<evidence type="ECO:0000313" key="4">
    <source>
        <dbReference type="EMBL" id="OQP78984.1"/>
    </source>
</evidence>
<feature type="signal peptide" evidence="2">
    <location>
        <begin position="1"/>
        <end position="20"/>
    </location>
</feature>
<evidence type="ECO:0000259" key="3">
    <source>
        <dbReference type="Pfam" id="PF13505"/>
    </source>
</evidence>
<evidence type="ECO:0000256" key="2">
    <source>
        <dbReference type="SAM" id="SignalP"/>
    </source>
</evidence>
<feature type="chain" id="PRO_5010703153" description="Outer membrane protein beta-barrel domain-containing protein" evidence="2">
    <location>
        <begin position="21"/>
        <end position="219"/>
    </location>
</feature>
<dbReference type="Pfam" id="PF13505">
    <property type="entry name" value="OMP_b-brl"/>
    <property type="match status" value="1"/>
</dbReference>
<evidence type="ECO:0000313" key="5">
    <source>
        <dbReference type="Proteomes" id="UP000050343"/>
    </source>
</evidence>
<name>A0A1V9H897_9XANT</name>
<comment type="caution">
    <text evidence="4">The sequence shown here is derived from an EMBL/GenBank/DDBJ whole genome shotgun (WGS) entry which is preliminary data.</text>
</comment>
<dbReference type="AlphaFoldDB" id="A0A1V9H897"/>
<feature type="domain" description="Outer membrane protein beta-barrel" evidence="3">
    <location>
        <begin position="5"/>
        <end position="201"/>
    </location>
</feature>
<dbReference type="SUPFAM" id="SSF56935">
    <property type="entry name" value="Porins"/>
    <property type="match status" value="1"/>
</dbReference>
<sequence length="219" mass="23611">MRNTLILAALLAAAPFAASAEGMSYTYVEAGYAHLKIDSDDLGSPTGSGAYVRGSFAIAPQVFLFGSYSRVSKTDRINDLFGLPGDQDDLRIKYTVSQPEVGIGYHMEFTEKLDFVADVSYQQLELKVKASISDVSDSDSGKLEIGRITAGVRGKPSPRTEAWIKAGYFDGSNVDQLFNNQVVGIAGLQVNITPTWGIVGEMQFYDGARQGTLGVRASF</sequence>
<accession>A0A1V9H897</accession>
<organism evidence="4 5">
    <name type="scientific">Xanthomonas phaseoli pv. syngonii LMG 9055</name>
    <dbReference type="NCBI Taxonomy" id="1437878"/>
    <lineage>
        <taxon>Bacteria</taxon>
        <taxon>Pseudomonadati</taxon>
        <taxon>Pseudomonadota</taxon>
        <taxon>Gammaproteobacteria</taxon>
        <taxon>Lysobacterales</taxon>
        <taxon>Lysobacteraceae</taxon>
        <taxon>Xanthomonas</taxon>
    </lineage>
</organism>
<reference evidence="4 5" key="2">
    <citation type="journal article" date="2017" name="Plant Pathol.">
        <title>Pathogenicity and virulence gene content of Xanthomonas strains infecting Araceae, formerly known as Xanthomonas axonopodis pv. dieffenbachiae.</title>
        <authorList>
            <person name="Constantin E.C."/>
            <person name="Haegeman A."/>
            <person name="Van Vaerenbergh J."/>
            <person name="Baeyen S."/>
            <person name="Van Malderghem C."/>
            <person name="Maes M."/>
            <person name="Cottyn B."/>
        </authorList>
    </citation>
    <scope>NUCLEOTIDE SEQUENCE [LARGE SCALE GENOMIC DNA]</scope>
    <source>
        <strain evidence="5">LMG9055</strain>
    </source>
</reference>
<dbReference type="EMBL" id="JPUO02000164">
    <property type="protein sequence ID" value="OQP78984.1"/>
    <property type="molecule type" value="Genomic_DNA"/>
</dbReference>
<evidence type="ECO:0000256" key="1">
    <source>
        <dbReference type="ARBA" id="ARBA00022729"/>
    </source>
</evidence>
<gene>
    <name evidence="4" type="ORF">IA54_006075</name>
</gene>
<dbReference type="Proteomes" id="UP000050343">
    <property type="component" value="Unassembled WGS sequence"/>
</dbReference>
<dbReference type="InterPro" id="IPR027385">
    <property type="entry name" value="Beta-barrel_OMP"/>
</dbReference>
<keyword evidence="1 2" id="KW-0732">Signal</keyword>
<proteinExistence type="predicted"/>
<reference evidence="4 5" key="1">
    <citation type="journal article" date="2016" name="Plant Pathol.">
        <title>Genetic characterization of strains named as Xanthomonas axonopodis pv. dieffenbachiae leads to a taxonomic revision of the X. axonopodis species complex.</title>
        <authorList>
            <person name="Constantin E.C."/>
            <person name="Cleenwerck I."/>
            <person name="Maes M."/>
            <person name="Baeyen S."/>
            <person name="Van Malderghem C."/>
            <person name="De Vos P."/>
            <person name="Cottyn B."/>
        </authorList>
    </citation>
    <scope>NUCLEOTIDE SEQUENCE [LARGE SCALE GENOMIC DNA]</scope>
    <source>
        <strain evidence="5">LMG9055</strain>
    </source>
</reference>
<protein>
    <recommendedName>
        <fullName evidence="3">Outer membrane protein beta-barrel domain-containing protein</fullName>
    </recommendedName>
</protein>